<evidence type="ECO:0000256" key="1">
    <source>
        <dbReference type="SAM" id="MobiDB-lite"/>
    </source>
</evidence>
<name>A0A1X7UGL7_AMPQE</name>
<organism evidence="2">
    <name type="scientific">Amphimedon queenslandica</name>
    <name type="common">Sponge</name>
    <dbReference type="NCBI Taxonomy" id="400682"/>
    <lineage>
        <taxon>Eukaryota</taxon>
        <taxon>Metazoa</taxon>
        <taxon>Porifera</taxon>
        <taxon>Demospongiae</taxon>
        <taxon>Heteroscleromorpha</taxon>
        <taxon>Haplosclerida</taxon>
        <taxon>Niphatidae</taxon>
        <taxon>Amphimedon</taxon>
    </lineage>
</organism>
<dbReference type="STRING" id="400682.A0A1X7UGL7"/>
<dbReference type="GO" id="GO:0003697">
    <property type="term" value="F:single-stranded DNA binding"/>
    <property type="evidence" value="ECO:0007669"/>
    <property type="project" value="TreeGrafter"/>
</dbReference>
<dbReference type="AlphaFoldDB" id="A0A1X7UGL7"/>
<dbReference type="eggNOG" id="ENOG502QVCW">
    <property type="taxonomic scope" value="Eukaryota"/>
</dbReference>
<reference evidence="2" key="1">
    <citation type="submission" date="2017-05" db="UniProtKB">
        <authorList>
            <consortium name="EnsemblMetazoa"/>
        </authorList>
    </citation>
    <scope>IDENTIFICATION</scope>
</reference>
<protein>
    <submittedName>
        <fullName evidence="2">Uncharacterized protein</fullName>
    </submittedName>
</protein>
<dbReference type="Pfam" id="PF17825">
    <property type="entry name" value="DUF5587"/>
    <property type="match status" value="1"/>
</dbReference>
<sequence length="577" mass="64387">MDPVFMFDQYNVIITPVSAISHSFPWDKVSLLIEYESNILNITPPPHSPSSFTHIVLHCVLDSNTSSVDETVSTGVSYTLIGSETIAQCPEILTSLETKYNFQIIVRDYHSLNVDAKKKASMLILRYHFSGNIPANIAKLQASLLIHRKLHTGYSVKVLYAFSYDDVGKLVKDLIELRLSEAPLEWNESREWLKEDFTQQELFLISFPCINSYSAQLMLRGKCLKDLLIMSLEELQANFPTLPVRSLEMFYKICNLESSVYCDFSNEEQNVPQTLSPSPHSSPHPPLNLFGTDIDTTDWNKSELEMIHANTSKRHRSLPPPSSSSSIAPLSTNTTIIPTDQSKDPYHHSFIDLTVNTGLPTNADLPISLRQVDGALINETAQLPINNSLPMNLTADGSNVLDQSAIKDTSLSSDIKALQSTHHNEDKESGINSHLSFPPISHSSSRSLLQRRPFKSLDLGFDTSNGSHTPLVTNDRPMVLGGGIPVDKRIERRDKRLPVLLERGVKRGPSTHTGLMLDTAAPVDHRLSLERRGLSLEKEFLVNKRTQSSGGQSLSSETLIPSHIRYGVATRVRRKDT</sequence>
<dbReference type="OrthoDB" id="6380531at2759"/>
<evidence type="ECO:0000313" key="2">
    <source>
        <dbReference type="EnsemblMetazoa" id="Aqu2.1.27104_001"/>
    </source>
</evidence>
<dbReference type="EnsemblMetazoa" id="Aqu2.1.27104_001">
    <property type="protein sequence ID" value="Aqu2.1.27104_001"/>
    <property type="gene ID" value="Aqu2.1.27104"/>
</dbReference>
<accession>A0A1X7UGL7</accession>
<dbReference type="GO" id="GO:0000794">
    <property type="term" value="C:condensed nuclear chromosome"/>
    <property type="evidence" value="ECO:0007669"/>
    <property type="project" value="InterPro"/>
</dbReference>
<dbReference type="InParanoid" id="A0A1X7UGL7"/>
<dbReference type="GO" id="GO:0016887">
    <property type="term" value="F:ATP hydrolysis activity"/>
    <property type="evidence" value="ECO:0007669"/>
    <property type="project" value="InterPro"/>
</dbReference>
<dbReference type="GO" id="GO:0000712">
    <property type="term" value="P:resolution of meiotic recombination intermediates"/>
    <property type="evidence" value="ECO:0007669"/>
    <property type="project" value="InterPro"/>
</dbReference>
<feature type="region of interest" description="Disordered" evidence="1">
    <location>
        <begin position="311"/>
        <end position="331"/>
    </location>
</feature>
<proteinExistence type="predicted"/>
<dbReference type="PANTHER" id="PTHR35668">
    <property type="entry name" value="PROTEIN SHORTAGE IN CHIASMATA 1 ORTHOLOG"/>
    <property type="match status" value="1"/>
</dbReference>
<dbReference type="PANTHER" id="PTHR35668:SF1">
    <property type="entry name" value="PROTEIN SHORTAGE IN CHIASMATA 1 ORTHOLOG"/>
    <property type="match status" value="1"/>
</dbReference>
<dbReference type="InterPro" id="IPR039991">
    <property type="entry name" value="SHOC1"/>
</dbReference>